<organism evidence="3 4">
    <name type="scientific">Pseudoroseomonas cervicalis ATCC 49957</name>
    <dbReference type="NCBI Taxonomy" id="525371"/>
    <lineage>
        <taxon>Bacteria</taxon>
        <taxon>Pseudomonadati</taxon>
        <taxon>Pseudomonadota</taxon>
        <taxon>Alphaproteobacteria</taxon>
        <taxon>Acetobacterales</taxon>
        <taxon>Roseomonadaceae</taxon>
        <taxon>Roseomonas</taxon>
    </lineage>
</organism>
<evidence type="ECO:0000256" key="1">
    <source>
        <dbReference type="SAM" id="MobiDB-lite"/>
    </source>
</evidence>
<dbReference type="HOGENOM" id="CLU_1217040_0_0_5"/>
<evidence type="ECO:0000259" key="2">
    <source>
        <dbReference type="Pfam" id="PF19077"/>
    </source>
</evidence>
<evidence type="ECO:0000313" key="3">
    <source>
        <dbReference type="EMBL" id="EFH11686.1"/>
    </source>
</evidence>
<proteinExistence type="predicted"/>
<protein>
    <recommendedName>
        <fullName evidence="2">Bacterial Ig-like domain-containing protein</fullName>
    </recommendedName>
</protein>
<dbReference type="Proteomes" id="UP000005324">
    <property type="component" value="Unassembled WGS sequence"/>
</dbReference>
<dbReference type="NCBIfam" id="NF033510">
    <property type="entry name" value="Ca_tandemer"/>
    <property type="match status" value="1"/>
</dbReference>
<feature type="compositionally biased region" description="Low complexity" evidence="1">
    <location>
        <begin position="147"/>
        <end position="158"/>
    </location>
</feature>
<evidence type="ECO:0000313" key="4">
    <source>
        <dbReference type="Proteomes" id="UP000005324"/>
    </source>
</evidence>
<dbReference type="Pfam" id="PF19077">
    <property type="entry name" value="Big_13"/>
    <property type="match status" value="1"/>
</dbReference>
<feature type="non-terminal residue" evidence="3">
    <location>
        <position position="229"/>
    </location>
</feature>
<accession>D5RLY3</accession>
<reference evidence="3 4" key="1">
    <citation type="submission" date="2010-04" db="EMBL/GenBank/DDBJ databases">
        <authorList>
            <person name="Qin X."/>
            <person name="Bachman B."/>
            <person name="Battles P."/>
            <person name="Bell A."/>
            <person name="Bess C."/>
            <person name="Bickham C."/>
            <person name="Chaboub L."/>
            <person name="Chen D."/>
            <person name="Coyle M."/>
            <person name="Deiros D.R."/>
            <person name="Dinh H."/>
            <person name="Forbes L."/>
            <person name="Fowler G."/>
            <person name="Francisco L."/>
            <person name="Fu Q."/>
            <person name="Gubbala S."/>
            <person name="Hale W."/>
            <person name="Han Y."/>
            <person name="Hemphill L."/>
            <person name="Highlander S.K."/>
            <person name="Hirani K."/>
            <person name="Hogues M."/>
            <person name="Jackson L."/>
            <person name="Jakkamsetti A."/>
            <person name="Javaid M."/>
            <person name="Jiang H."/>
            <person name="Korchina V."/>
            <person name="Kovar C."/>
            <person name="Lara F."/>
            <person name="Lee S."/>
            <person name="Mata R."/>
            <person name="Mathew T."/>
            <person name="Moen C."/>
            <person name="Morales K."/>
            <person name="Munidasa M."/>
            <person name="Nazareth L."/>
            <person name="Ngo R."/>
            <person name="Nguyen L."/>
            <person name="Okwuonu G."/>
            <person name="Ongeri F."/>
            <person name="Patil S."/>
            <person name="Petrosino J."/>
            <person name="Pham C."/>
            <person name="Pham P."/>
            <person name="Pu L.-L."/>
            <person name="Puazo M."/>
            <person name="Raj R."/>
            <person name="Reid J."/>
            <person name="Rouhana J."/>
            <person name="Saada N."/>
            <person name="Shang Y."/>
            <person name="Simmons D."/>
            <person name="Thornton R."/>
            <person name="Warren J."/>
            <person name="Weissenberger G."/>
            <person name="Zhang J."/>
            <person name="Zhang L."/>
            <person name="Zhou C."/>
            <person name="Zhu D."/>
            <person name="Muzny D."/>
            <person name="Worley K."/>
            <person name="Gibbs R."/>
        </authorList>
    </citation>
    <scope>NUCLEOTIDE SEQUENCE [LARGE SCALE GENOMIC DNA]</scope>
    <source>
        <strain evidence="3 4">ATCC 49957</strain>
    </source>
</reference>
<dbReference type="Gene3D" id="2.60.40.10">
    <property type="entry name" value="Immunoglobulins"/>
    <property type="match status" value="1"/>
</dbReference>
<dbReference type="InterPro" id="IPR013783">
    <property type="entry name" value="Ig-like_fold"/>
</dbReference>
<feature type="domain" description="Bacterial Ig-like" evidence="2">
    <location>
        <begin position="128"/>
        <end position="224"/>
    </location>
</feature>
<comment type="caution">
    <text evidence="3">The sequence shown here is derived from an EMBL/GenBank/DDBJ whole genome shotgun (WGS) entry which is preliminary data.</text>
</comment>
<dbReference type="InterPro" id="IPR044016">
    <property type="entry name" value="Big_13"/>
</dbReference>
<feature type="region of interest" description="Disordered" evidence="1">
    <location>
        <begin position="137"/>
        <end position="158"/>
    </location>
</feature>
<dbReference type="AlphaFoldDB" id="D5RLY3"/>
<name>D5RLY3_9PROT</name>
<keyword evidence="4" id="KW-1185">Reference proteome</keyword>
<sequence>GGILVDGVAPQVASVGVPADGTYGAGQVLGFTVTLDESVSLSGGASLVLLVGGTLRQAAYVSGAPGSALLFEYTVQPGDLDSDGINVMGLALDNGATLRDAAGNDASLALNGVGATAAIRVDAVPPAPPSIALDPVSDTGSASNDALTNATTPTLTGTAEPGSTVTILVDGVADGTTLADGMGAWSYTLATPLTEGLRSITATATDAQNNISSPSVPQFVTIDTSAPAA</sequence>
<feature type="non-terminal residue" evidence="3">
    <location>
        <position position="1"/>
    </location>
</feature>
<dbReference type="RefSeq" id="WP_007004511.1">
    <property type="nucleotide sequence ID" value="NZ_GG770779.1"/>
</dbReference>
<dbReference type="EMBL" id="ADVL01000335">
    <property type="protein sequence ID" value="EFH11686.1"/>
    <property type="molecule type" value="Genomic_DNA"/>
</dbReference>
<gene>
    <name evidence="3" type="ORF">HMPREF0731_2094</name>
</gene>